<dbReference type="InterPro" id="IPR015942">
    <property type="entry name" value="Asp/Glu/hydantoin_racemase"/>
</dbReference>
<dbReference type="GO" id="GO:0047661">
    <property type="term" value="F:amino-acid racemase activity"/>
    <property type="evidence" value="ECO:0007669"/>
    <property type="project" value="InterPro"/>
</dbReference>
<dbReference type="PANTHER" id="PTHR28047">
    <property type="entry name" value="PROTEIN DCG1"/>
    <property type="match status" value="1"/>
</dbReference>
<gene>
    <name evidence="2" type="ORF">WM40_22865</name>
</gene>
<sequence length="205" mass="21886">MTRAMDAPLDILRRSGAYRVESVRLPDAPPGIESQADIETVVPMIAARIRQDDADAFVIACYSDPGLALAREVSKKPVIGIAESSMIVATDLGRKFGIVSILDKSIPRHRRYVRSLGLENRLANDRAINSGVAGLEDHGAVDKVISVGRVLRDQDGADVLILGCAGMGHFRGQIEAALGIPVVDPTQAAVSRAMNLLALGYRPGH</sequence>
<evidence type="ECO:0000313" key="2">
    <source>
        <dbReference type="EMBL" id="KKB61504.1"/>
    </source>
</evidence>
<dbReference type="EMBL" id="LAQU01000040">
    <property type="protein sequence ID" value="KKB61504.1"/>
    <property type="molecule type" value="Genomic_DNA"/>
</dbReference>
<dbReference type="InterPro" id="IPR052186">
    <property type="entry name" value="Hydantoin_racemase-like"/>
</dbReference>
<dbReference type="AlphaFoldDB" id="A0A0F5JV33"/>
<dbReference type="Gene3D" id="3.40.50.12500">
    <property type="match status" value="1"/>
</dbReference>
<dbReference type="Pfam" id="PF01177">
    <property type="entry name" value="Asp_Glu_race"/>
    <property type="match status" value="1"/>
</dbReference>
<organism evidence="2 3">
    <name type="scientific">Robbsia andropogonis</name>
    <dbReference type="NCBI Taxonomy" id="28092"/>
    <lineage>
        <taxon>Bacteria</taxon>
        <taxon>Pseudomonadati</taxon>
        <taxon>Pseudomonadota</taxon>
        <taxon>Betaproteobacteria</taxon>
        <taxon>Burkholderiales</taxon>
        <taxon>Burkholderiaceae</taxon>
        <taxon>Robbsia</taxon>
    </lineage>
</organism>
<accession>A0A0F5JV33</accession>
<evidence type="ECO:0008006" key="4">
    <source>
        <dbReference type="Google" id="ProtNLM"/>
    </source>
</evidence>
<dbReference type="SUPFAM" id="SSF53681">
    <property type="entry name" value="Aspartate/glutamate racemase"/>
    <property type="match status" value="1"/>
</dbReference>
<reference evidence="2 3" key="1">
    <citation type="submission" date="2015-03" db="EMBL/GenBank/DDBJ databases">
        <title>Draft Genome Sequence of Burkholderia andropogonis type strain ICMP2807, isolated from Sorghum bicolor.</title>
        <authorList>
            <person name="Lopes-Santos L."/>
            <person name="Castro D.B."/>
            <person name="Ottoboni L.M."/>
            <person name="Park D."/>
            <person name="Weirc B.S."/>
            <person name="Destefano S.A."/>
        </authorList>
    </citation>
    <scope>NUCLEOTIDE SEQUENCE [LARGE SCALE GENOMIC DNA]</scope>
    <source>
        <strain evidence="2 3">ICMP2807</strain>
    </source>
</reference>
<comment type="caution">
    <text evidence="2">The sequence shown here is derived from an EMBL/GenBank/DDBJ whole genome shotgun (WGS) entry which is preliminary data.</text>
</comment>
<keyword evidence="3" id="KW-1185">Reference proteome</keyword>
<dbReference type="STRING" id="28092.WM40_22865"/>
<name>A0A0F5JV33_9BURK</name>
<evidence type="ECO:0000256" key="1">
    <source>
        <dbReference type="ARBA" id="ARBA00038414"/>
    </source>
</evidence>
<dbReference type="InterPro" id="IPR001920">
    <property type="entry name" value="Asp/Glu_race"/>
</dbReference>
<dbReference type="OrthoDB" id="9791723at2"/>
<dbReference type="RefSeq" id="WP_046154093.1">
    <property type="nucleotide sequence ID" value="NZ_JBNPXD010000021.1"/>
</dbReference>
<dbReference type="Proteomes" id="UP000033618">
    <property type="component" value="Unassembled WGS sequence"/>
</dbReference>
<dbReference type="PANTHER" id="PTHR28047:SF5">
    <property type="entry name" value="PROTEIN DCG1"/>
    <property type="match status" value="1"/>
</dbReference>
<protein>
    <recommendedName>
        <fullName evidence="4">Asp/Glu racemase</fullName>
    </recommendedName>
</protein>
<dbReference type="InterPro" id="IPR053714">
    <property type="entry name" value="Iso_Racemase_Enz_sf"/>
</dbReference>
<comment type="similarity">
    <text evidence="1">Belongs to the HyuE racemase family.</text>
</comment>
<proteinExistence type="inferred from homology"/>
<evidence type="ECO:0000313" key="3">
    <source>
        <dbReference type="Proteomes" id="UP000033618"/>
    </source>
</evidence>
<dbReference type="PATRIC" id="fig|28092.6.peg.5378"/>